<feature type="region of interest" description="Disordered" evidence="1">
    <location>
        <begin position="24"/>
        <end position="89"/>
    </location>
</feature>
<sequence length="234" mass="24080">MKYPFLAGAAVVVLTAALAACGSSAEGNGPQAAGATASAASGPPVAGPSATAREQEPAPDASASATREAPKVPTDRITPATGSFTRKQKEFLTDRVPVGMDPAAVLQTGQETCDKLRYLVKVDRDTAVGSIVTGEIPDAPDAVAHLCTEQQELVDEAALGYADGTHTGKKLRPGSYRSAAPTKDCTWRIEDGSGKALDSGSSDTGKPTRITIPRTARTFTSTGCYAWLPEGDNS</sequence>
<evidence type="ECO:0000256" key="2">
    <source>
        <dbReference type="SAM" id="SignalP"/>
    </source>
</evidence>
<dbReference type="EMBL" id="CP045702">
    <property type="protein sequence ID" value="QNE74227.1"/>
    <property type="molecule type" value="Genomic_DNA"/>
</dbReference>
<organism evidence="3 4">
    <name type="scientific">Streptomyces finlayi</name>
    <dbReference type="NCBI Taxonomy" id="67296"/>
    <lineage>
        <taxon>Bacteria</taxon>
        <taxon>Bacillati</taxon>
        <taxon>Actinomycetota</taxon>
        <taxon>Actinomycetes</taxon>
        <taxon>Kitasatosporales</taxon>
        <taxon>Streptomycetaceae</taxon>
        <taxon>Streptomyces</taxon>
    </lineage>
</organism>
<evidence type="ECO:0000313" key="4">
    <source>
        <dbReference type="Proteomes" id="UP000515307"/>
    </source>
</evidence>
<evidence type="ECO:0000256" key="1">
    <source>
        <dbReference type="SAM" id="MobiDB-lite"/>
    </source>
</evidence>
<feature type="compositionally biased region" description="Low complexity" evidence="1">
    <location>
        <begin position="32"/>
        <end position="52"/>
    </location>
</feature>
<keyword evidence="4" id="KW-1185">Reference proteome</keyword>
<dbReference type="RefSeq" id="WP_185297787.1">
    <property type="nucleotide sequence ID" value="NZ_CP045702.1"/>
</dbReference>
<feature type="signal peptide" evidence="2">
    <location>
        <begin position="1"/>
        <end position="25"/>
    </location>
</feature>
<protein>
    <recommendedName>
        <fullName evidence="5">Lipoprotein</fullName>
    </recommendedName>
</protein>
<dbReference type="Proteomes" id="UP000515307">
    <property type="component" value="Chromosome"/>
</dbReference>
<dbReference type="KEGG" id="sfiy:F0344_06050"/>
<keyword evidence="2" id="KW-0732">Signal</keyword>
<reference evidence="4" key="1">
    <citation type="submission" date="2019-10" db="EMBL/GenBank/DDBJ databases">
        <title>Antimicrobial potential of Antarctic Bacteria.</title>
        <authorList>
            <person name="Benaud N."/>
            <person name="Edwards R.J."/>
            <person name="Ferrari B.C."/>
        </authorList>
    </citation>
    <scope>NUCLEOTIDE SEQUENCE [LARGE SCALE GENOMIC DNA]</scope>
    <source>
        <strain evidence="4">NBSH44</strain>
    </source>
</reference>
<gene>
    <name evidence="3" type="ORF">F0344_06050</name>
</gene>
<name>A0A7G7BFW2_9ACTN</name>
<proteinExistence type="predicted"/>
<accession>A0A7G7BFW2</accession>
<dbReference type="AlphaFoldDB" id="A0A7G7BFW2"/>
<evidence type="ECO:0008006" key="5">
    <source>
        <dbReference type="Google" id="ProtNLM"/>
    </source>
</evidence>
<dbReference type="PROSITE" id="PS51257">
    <property type="entry name" value="PROKAR_LIPOPROTEIN"/>
    <property type="match status" value="1"/>
</dbReference>
<feature type="chain" id="PRO_5029005479" description="Lipoprotein" evidence="2">
    <location>
        <begin position="26"/>
        <end position="234"/>
    </location>
</feature>
<evidence type="ECO:0000313" key="3">
    <source>
        <dbReference type="EMBL" id="QNE74227.1"/>
    </source>
</evidence>